<name>A0A650EMZ5_9FIRM</name>
<dbReference type="InterPro" id="IPR006626">
    <property type="entry name" value="PbH1"/>
</dbReference>
<evidence type="ECO:0008006" key="3">
    <source>
        <dbReference type="Google" id="ProtNLM"/>
    </source>
</evidence>
<protein>
    <recommendedName>
        <fullName evidence="3">Right handed beta helix domain-containing protein</fullName>
    </recommendedName>
</protein>
<dbReference type="Gene3D" id="2.160.20.10">
    <property type="entry name" value="Single-stranded right-handed beta-helix, Pectin lyase-like"/>
    <property type="match status" value="1"/>
</dbReference>
<dbReference type="EMBL" id="MN577573">
    <property type="protein sequence ID" value="QGT51023.1"/>
    <property type="molecule type" value="Genomic_DNA"/>
</dbReference>
<dbReference type="InterPro" id="IPR012334">
    <property type="entry name" value="Pectin_lyas_fold"/>
</dbReference>
<organism evidence="2">
    <name type="scientific">uncultured Bacillota bacterium</name>
    <dbReference type="NCBI Taxonomy" id="344338"/>
    <lineage>
        <taxon>Bacteria</taxon>
        <taxon>Bacillati</taxon>
        <taxon>Bacillota</taxon>
        <taxon>environmental samples</taxon>
    </lineage>
</organism>
<evidence type="ECO:0000313" key="2">
    <source>
        <dbReference type="EMBL" id="QGT51023.1"/>
    </source>
</evidence>
<proteinExistence type="predicted"/>
<dbReference type="SMART" id="SM00710">
    <property type="entry name" value="PbH1"/>
    <property type="match status" value="7"/>
</dbReference>
<evidence type="ECO:0000256" key="1">
    <source>
        <dbReference type="SAM" id="SignalP"/>
    </source>
</evidence>
<dbReference type="InterPro" id="IPR011050">
    <property type="entry name" value="Pectin_lyase_fold/virulence"/>
</dbReference>
<sequence length="1144" mass="119168">MRKMKKLTALLIACAMIPAYAATAAEESAPELPEIASEEQIQMPETETTLTLTAAEGGVSEALEALKADILAATGTAEDPTVVTLAGDITEMATDDIITISANQYIKLDMAGHSITVAPDFAGRPFVNKGTLTVIGNGTIDSSNSPTGGYGAINNKGTLTIENGTFRGALYGGGSSIRNTGSNAVLTVNGGTFDGSACAVYNEGTATLKGGNFISKSCSTCAAEDGHAGTWSYALQNCAESSKMYVYDGVSVTGTQGAISAAIGYLEVNGGRYETVNCDRNHGAVFYALYAAGGYGEVQCVINDGTFIGGKRYAVYLGNDNTNGDGGINAAAISHIYGGTFIAPEGVSALFVSPKTAAASMIHGGTYSMLDTATQSYIDPATALVEGEGGVVKVVAKEVVAQIGETKYYSLEEALASEEAGTIKLLANTESNTQKINKNIDLGGFALTLTNLSRKSVAADISNGTLNFKAKGDIGLVIGGDRTMTGVVVNAPEDNNSYGMIYIDKPNSLTFVNSEVNLANNASGAAIMSDIAGGKLILDNTKIVLDNTCRGLMSLEIDIKNGSEVTIKNCVDNSMRNVWGVIDGSVLTVTGGENGIKNSNQKTLTVQNGSKVSITGATGTSTEPPHNVWLKDNTDIKVDDTSTFEMGDDGNVESGSHIYTIVAQNARTGEKFYTVNEALVNANADDTIQIIADTDEAIVIPLKSVTVEGVAKEGVKPVLTGGMEFARGNVPDGTKIVIKGLHFDKKCIRLTGWTQTTTLEKTDVLTIEDNKFTNVEGENGSNAYAIHINNSDNGIKGLSIINNEFDNNKIGAFYATVCGTAVITGNTITNSGMNAGWLSGKDKNGNVADIITVSNNTFTNWGTSGEGRAMRMEGFGAGTVLNMSNNAYIHTAAPEEYVKITKAENINKINFDNCYWGGLEPTKGAGAGINIYYTPNDHASEFKAMTYYKNYENGEMTELAYTSDVVAKIGENVYTALADAFAAINAAPGTEVVTMTILPGTFAPTANEQLRVERANVIIEGAGVDNTTLALGEFSCSGQAGILLGADNITLKNLTVTSNAAGGVSAVKATYLGQETGKLIENCVLENLNISSEKGHGLNIHGVNGAAVTNVTVGGAKCAVALANAMGVTIADSTLNGNWGDIGM</sequence>
<dbReference type="AlphaFoldDB" id="A0A650EMZ5"/>
<feature type="chain" id="PRO_5039301915" description="Right handed beta helix domain-containing protein" evidence="1">
    <location>
        <begin position="22"/>
        <end position="1144"/>
    </location>
</feature>
<keyword evidence="1" id="KW-0732">Signal</keyword>
<feature type="signal peptide" evidence="1">
    <location>
        <begin position="1"/>
        <end position="21"/>
    </location>
</feature>
<gene>
    <name evidence="2" type="ORF">Firmicute1046_0990</name>
</gene>
<dbReference type="SUPFAM" id="SSF51126">
    <property type="entry name" value="Pectin lyase-like"/>
    <property type="match status" value="2"/>
</dbReference>
<reference evidence="2" key="1">
    <citation type="journal article" date="2020" name="J. ISSAAS">
        <title>Lactobacilli and other gastrointestinal microbiota of Peromyscus leucopus, reservoir host for agents of Lyme disease and other zoonoses in North America.</title>
        <authorList>
            <person name="Milovic A."/>
            <person name="Bassam K."/>
            <person name="Shao H."/>
            <person name="Chatzistamou I."/>
            <person name="Tufts D.M."/>
            <person name="Diuk-Wasser M."/>
            <person name="Barbour A.G."/>
        </authorList>
    </citation>
    <scope>NUCLEOTIDE SEQUENCE</scope>
    <source>
        <strain evidence="2">LL40</strain>
    </source>
</reference>
<accession>A0A650EMZ5</accession>